<comment type="similarity">
    <text evidence="3">Belongs to the arginase family.</text>
</comment>
<dbReference type="AlphaFoldDB" id="A0A1N7RVW3"/>
<dbReference type="Pfam" id="PF00491">
    <property type="entry name" value="Arginase"/>
    <property type="match status" value="1"/>
</dbReference>
<proteinExistence type="inferred from homology"/>
<organism evidence="4 5">
    <name type="scientific">Paraburkholderia piptadeniae</name>
    <dbReference type="NCBI Taxonomy" id="1701573"/>
    <lineage>
        <taxon>Bacteria</taxon>
        <taxon>Pseudomonadati</taxon>
        <taxon>Pseudomonadota</taxon>
        <taxon>Betaproteobacteria</taxon>
        <taxon>Burkholderiales</taxon>
        <taxon>Burkholderiaceae</taxon>
        <taxon>Paraburkholderia</taxon>
    </lineage>
</organism>
<dbReference type="Proteomes" id="UP000195569">
    <property type="component" value="Unassembled WGS sequence"/>
</dbReference>
<accession>A0A1N7RVW3</accession>
<keyword evidence="5" id="KW-1185">Reference proteome</keyword>
<dbReference type="InterPro" id="IPR023696">
    <property type="entry name" value="Ureohydrolase_dom_sf"/>
</dbReference>
<evidence type="ECO:0000313" key="5">
    <source>
        <dbReference type="Proteomes" id="UP000195569"/>
    </source>
</evidence>
<evidence type="ECO:0000256" key="3">
    <source>
        <dbReference type="PROSITE-ProRule" id="PRU00742"/>
    </source>
</evidence>
<evidence type="ECO:0000256" key="2">
    <source>
        <dbReference type="ARBA" id="ARBA00022801"/>
    </source>
</evidence>
<dbReference type="SUPFAM" id="SSF52768">
    <property type="entry name" value="Arginase/deacetylase"/>
    <property type="match status" value="1"/>
</dbReference>
<evidence type="ECO:0000313" key="4">
    <source>
        <dbReference type="EMBL" id="SIT39235.1"/>
    </source>
</evidence>
<evidence type="ECO:0000256" key="1">
    <source>
        <dbReference type="ARBA" id="ARBA00022723"/>
    </source>
</evidence>
<name>A0A1N7RVW3_9BURK</name>
<dbReference type="PANTHER" id="PTHR11358">
    <property type="entry name" value="ARGINASE/AGMATINASE"/>
    <property type="match status" value="1"/>
</dbReference>
<dbReference type="PANTHER" id="PTHR11358:SF26">
    <property type="entry name" value="GUANIDINO ACID HYDROLASE, MITOCHONDRIAL"/>
    <property type="match status" value="1"/>
</dbReference>
<gene>
    <name evidence="4" type="ORF">BN2476_210103</name>
</gene>
<dbReference type="Gene3D" id="3.40.800.10">
    <property type="entry name" value="Ureohydrolase domain"/>
    <property type="match status" value="1"/>
</dbReference>
<protein>
    <submittedName>
        <fullName evidence="4">Arginase/agmatinase/formiminoglutamase</fullName>
    </submittedName>
</protein>
<dbReference type="GO" id="GO:0046872">
    <property type="term" value="F:metal ion binding"/>
    <property type="evidence" value="ECO:0007669"/>
    <property type="project" value="UniProtKB-KW"/>
</dbReference>
<dbReference type="PROSITE" id="PS51409">
    <property type="entry name" value="ARGINASE_2"/>
    <property type="match status" value="1"/>
</dbReference>
<comment type="caution">
    <text evidence="4">The sequence shown here is derived from an EMBL/GenBank/DDBJ whole genome shotgun (WGS) entry which is preliminary data.</text>
</comment>
<dbReference type="GO" id="GO:0008783">
    <property type="term" value="F:agmatinase activity"/>
    <property type="evidence" value="ECO:0007669"/>
    <property type="project" value="TreeGrafter"/>
</dbReference>
<reference evidence="4" key="1">
    <citation type="submission" date="2016-12" db="EMBL/GenBank/DDBJ databases">
        <authorList>
            <person name="Moulin L."/>
        </authorList>
    </citation>
    <scope>NUCLEOTIDE SEQUENCE [LARGE SCALE GENOMIC DNA]</scope>
    <source>
        <strain evidence="4">STM 7183</strain>
    </source>
</reference>
<dbReference type="EMBL" id="CYGY02000021">
    <property type="protein sequence ID" value="SIT39235.1"/>
    <property type="molecule type" value="Genomic_DNA"/>
</dbReference>
<sequence length="336" mass="36455">MGSGSFPNLYRELTIFMTTISSNATPEVAPLTFMGVPRCGDIGTIDADVAIMGVSCATPYLQSEAYGLANLSGPTALRRASIPLLRLRDRHDWDLDGVFLPDGNGRVVDIGDLPVNFHEAETNRQIIRQTVEQLAARKTAVIALGGEDSVPTPMLQGLSSYEDVTVLQIDAHMDWRDENLGERWGLSSGMRRASEMSFVKDIIQVGTRGPSSAGDVEVNDARKWGAKIFTGEGLFDRGVQPIIDSVREGANVHVNFDLDGLDPTIMPAVWVPSPGGLSFWHAIKLIRGIARKANIVSVAMVEYVEARDPAGLAANVAVRLTTAFISEILRQRQAAR</sequence>
<dbReference type="InterPro" id="IPR006035">
    <property type="entry name" value="Ureohydrolase"/>
</dbReference>
<dbReference type="PIRSF" id="PIRSF036979">
    <property type="entry name" value="Arginase"/>
    <property type="match status" value="1"/>
</dbReference>
<keyword evidence="1" id="KW-0479">Metal-binding</keyword>
<dbReference type="GO" id="GO:0033389">
    <property type="term" value="P:putrescine biosynthetic process from arginine, via agmatine"/>
    <property type="evidence" value="ECO:0007669"/>
    <property type="project" value="TreeGrafter"/>
</dbReference>
<keyword evidence="2" id="KW-0378">Hydrolase</keyword>